<feature type="non-terminal residue" evidence="1">
    <location>
        <position position="61"/>
    </location>
</feature>
<comment type="caution">
    <text evidence="1">The sequence shown here is derived from an EMBL/GenBank/DDBJ whole genome shotgun (WGS) entry which is preliminary data.</text>
</comment>
<gene>
    <name evidence="1" type="ORF">KUF71_012681</name>
</gene>
<dbReference type="AlphaFoldDB" id="A0AAE1HNS5"/>
<organism evidence="1 2">
    <name type="scientific">Frankliniella fusca</name>
    <dbReference type="NCBI Taxonomy" id="407009"/>
    <lineage>
        <taxon>Eukaryota</taxon>
        <taxon>Metazoa</taxon>
        <taxon>Ecdysozoa</taxon>
        <taxon>Arthropoda</taxon>
        <taxon>Hexapoda</taxon>
        <taxon>Insecta</taxon>
        <taxon>Pterygota</taxon>
        <taxon>Neoptera</taxon>
        <taxon>Paraneoptera</taxon>
        <taxon>Thysanoptera</taxon>
        <taxon>Terebrantia</taxon>
        <taxon>Thripoidea</taxon>
        <taxon>Thripidae</taxon>
        <taxon>Frankliniella</taxon>
    </lineage>
</organism>
<dbReference type="EMBL" id="JAHWGI010001191">
    <property type="protein sequence ID" value="KAK3924548.1"/>
    <property type="molecule type" value="Genomic_DNA"/>
</dbReference>
<reference evidence="1" key="2">
    <citation type="journal article" date="2023" name="BMC Genomics">
        <title>Pest status, molecular evolution, and epigenetic factors derived from the genome assembly of Frankliniella fusca, a thysanopteran phytovirus vector.</title>
        <authorList>
            <person name="Catto M.A."/>
            <person name="Labadie P.E."/>
            <person name="Jacobson A.L."/>
            <person name="Kennedy G.G."/>
            <person name="Srinivasan R."/>
            <person name="Hunt B.G."/>
        </authorList>
    </citation>
    <scope>NUCLEOTIDE SEQUENCE</scope>
    <source>
        <strain evidence="1">PL_HMW_Pooled</strain>
    </source>
</reference>
<sequence length="61" mass="7051">MKCTKISEFLPPWRYLRALLCLVKLYTLLHFKTCDDLTIIDLKTNSSYFPCITLVCSCACV</sequence>
<name>A0AAE1HNS5_9NEOP</name>
<evidence type="ECO:0000313" key="1">
    <source>
        <dbReference type="EMBL" id="KAK3924548.1"/>
    </source>
</evidence>
<proteinExistence type="predicted"/>
<protein>
    <submittedName>
        <fullName evidence="1">Boron transporter 1</fullName>
    </submittedName>
</protein>
<keyword evidence="2" id="KW-1185">Reference proteome</keyword>
<accession>A0AAE1HNS5</accession>
<evidence type="ECO:0000313" key="2">
    <source>
        <dbReference type="Proteomes" id="UP001219518"/>
    </source>
</evidence>
<reference evidence="1" key="1">
    <citation type="submission" date="2021-07" db="EMBL/GenBank/DDBJ databases">
        <authorList>
            <person name="Catto M.A."/>
            <person name="Jacobson A."/>
            <person name="Kennedy G."/>
            <person name="Labadie P."/>
            <person name="Hunt B.G."/>
            <person name="Srinivasan R."/>
        </authorList>
    </citation>
    <scope>NUCLEOTIDE SEQUENCE</scope>
    <source>
        <strain evidence="1">PL_HMW_Pooled</strain>
        <tissue evidence="1">Head</tissue>
    </source>
</reference>
<dbReference type="Proteomes" id="UP001219518">
    <property type="component" value="Unassembled WGS sequence"/>
</dbReference>